<dbReference type="Proteomes" id="UP001164746">
    <property type="component" value="Chromosome 4"/>
</dbReference>
<gene>
    <name evidence="2" type="ORF">MAR_009961</name>
</gene>
<dbReference type="PANTHER" id="PTHR15092">
    <property type="entry name" value="POLY A -SPECIFIC RIBONUCLEASE/TARGET OF EGR1, MEMBER 1"/>
    <property type="match status" value="1"/>
</dbReference>
<dbReference type="InterPro" id="IPR006941">
    <property type="entry name" value="RNase_CAF1"/>
</dbReference>
<dbReference type="Pfam" id="PF04857">
    <property type="entry name" value="CAF1"/>
    <property type="match status" value="2"/>
</dbReference>
<evidence type="ECO:0000256" key="1">
    <source>
        <dbReference type="ARBA" id="ARBA00008372"/>
    </source>
</evidence>
<dbReference type="InterPro" id="IPR012337">
    <property type="entry name" value="RNaseH-like_sf"/>
</dbReference>
<organism evidence="2 3">
    <name type="scientific">Mya arenaria</name>
    <name type="common">Soft-shell clam</name>
    <dbReference type="NCBI Taxonomy" id="6604"/>
    <lineage>
        <taxon>Eukaryota</taxon>
        <taxon>Metazoa</taxon>
        <taxon>Spiralia</taxon>
        <taxon>Lophotrochozoa</taxon>
        <taxon>Mollusca</taxon>
        <taxon>Bivalvia</taxon>
        <taxon>Autobranchia</taxon>
        <taxon>Heteroconchia</taxon>
        <taxon>Euheterodonta</taxon>
        <taxon>Imparidentia</taxon>
        <taxon>Neoheterodontei</taxon>
        <taxon>Myida</taxon>
        <taxon>Myoidea</taxon>
        <taxon>Myidae</taxon>
        <taxon>Mya</taxon>
    </lineage>
</organism>
<dbReference type="Gene3D" id="3.30.420.10">
    <property type="entry name" value="Ribonuclease H-like superfamily/Ribonuclease H"/>
    <property type="match status" value="1"/>
</dbReference>
<protein>
    <submittedName>
        <fullName evidence="2">PNDC1-like protein</fullName>
    </submittedName>
</protein>
<keyword evidence="3" id="KW-1185">Reference proteome</keyword>
<name>A0ABY7E073_MYAAR</name>
<sequence length="403" mass="47467">MVEILSSSFDEKFAEIEQAIRSCDYIAIDTEFTGLRLNEQVKSSLYTAKTFNIPIYPRSFGPIDEKFVCQASSFQFLTRYKFDFNKFVYEGVSFLNEVQEREVREHIANLDEFAIQKICSRVADWLVSKEEEKTFTLKQTETEGMPMYVLSMELRGRFPSIWTTIDNDGKLISIERIGLEERQRFEEAEKALQWKQEEQLPLLGHNMLMDLMLMYDKFHRPLPVSYSEFKATLHAFFPWIYDTKHVALRLRGKLEESGLLQNTSLSELYTDIERSSDVIPCMFRRYLQAMEDYCNRINIIRARVNNINLDGADYKSQKPEFLFVKSRFMKKRLNIDQLAKWFSPYGNVDLKLYGKNQALAATNSFKCSKDILKAFKQHNSIFVTNIFTHFKLKFIVKKDDEIE</sequence>
<dbReference type="EMBL" id="CP111015">
    <property type="protein sequence ID" value="WAR03403.1"/>
    <property type="molecule type" value="Genomic_DNA"/>
</dbReference>
<accession>A0ABY7E073</accession>
<evidence type="ECO:0000313" key="2">
    <source>
        <dbReference type="EMBL" id="WAR03403.1"/>
    </source>
</evidence>
<evidence type="ECO:0000313" key="3">
    <source>
        <dbReference type="Proteomes" id="UP001164746"/>
    </source>
</evidence>
<dbReference type="InterPro" id="IPR036397">
    <property type="entry name" value="RNaseH_sf"/>
</dbReference>
<dbReference type="InterPro" id="IPR051181">
    <property type="entry name" value="CAF1_poly(A)_ribonucleases"/>
</dbReference>
<comment type="similarity">
    <text evidence="1">Belongs to the CAF1 family.</text>
</comment>
<dbReference type="SUPFAM" id="SSF53098">
    <property type="entry name" value="Ribonuclease H-like"/>
    <property type="match status" value="1"/>
</dbReference>
<proteinExistence type="inferred from homology"/>
<dbReference type="PANTHER" id="PTHR15092:SF22">
    <property type="entry name" value="POLY(A)-SPECIFIC RIBONUCLEASE PNLDC1"/>
    <property type="match status" value="1"/>
</dbReference>
<reference evidence="2" key="1">
    <citation type="submission" date="2022-11" db="EMBL/GenBank/DDBJ databases">
        <title>Centuries of genome instability and evolution in soft-shell clam transmissible cancer (bioRxiv).</title>
        <authorList>
            <person name="Hart S.F.M."/>
            <person name="Yonemitsu M.A."/>
            <person name="Giersch R.M."/>
            <person name="Beal B.F."/>
            <person name="Arriagada G."/>
            <person name="Davis B.W."/>
            <person name="Ostrander E.A."/>
            <person name="Goff S.P."/>
            <person name="Metzger M.J."/>
        </authorList>
    </citation>
    <scope>NUCLEOTIDE SEQUENCE</scope>
    <source>
        <strain evidence="2">MELC-2E11</strain>
        <tissue evidence="2">Siphon/mantle</tissue>
    </source>
</reference>